<evidence type="ECO:0000313" key="3">
    <source>
        <dbReference type="EMBL" id="EFO84349.1"/>
    </source>
</evidence>
<keyword evidence="4" id="KW-1185">Reference proteome</keyword>
<feature type="region of interest" description="Disordered" evidence="1">
    <location>
        <begin position="98"/>
        <end position="130"/>
    </location>
</feature>
<keyword evidence="2" id="KW-1133">Transmembrane helix</keyword>
<dbReference type="FunCoup" id="E3NQ85">
    <property type="interactions" value="395"/>
</dbReference>
<keyword evidence="2" id="KW-0472">Membrane</keyword>
<feature type="compositionally biased region" description="Basic and acidic residues" evidence="1">
    <location>
        <begin position="115"/>
        <end position="127"/>
    </location>
</feature>
<feature type="transmembrane region" description="Helical" evidence="2">
    <location>
        <begin position="38"/>
        <end position="57"/>
    </location>
</feature>
<dbReference type="OMA" id="NENPNSW"/>
<feature type="transmembrane region" description="Helical" evidence="2">
    <location>
        <begin position="12"/>
        <end position="31"/>
    </location>
</feature>
<dbReference type="HOGENOM" id="CLU_060812_0_0_1"/>
<evidence type="ECO:0000256" key="2">
    <source>
        <dbReference type="SAM" id="Phobius"/>
    </source>
</evidence>
<feature type="transmembrane region" description="Helical" evidence="2">
    <location>
        <begin position="257"/>
        <end position="278"/>
    </location>
</feature>
<gene>
    <name evidence="3" type="ORF">CRE_18324</name>
</gene>
<reference evidence="3" key="1">
    <citation type="submission" date="2007-07" db="EMBL/GenBank/DDBJ databases">
        <title>PCAP assembly of the Caenorhabditis remanei genome.</title>
        <authorList>
            <consortium name="The Caenorhabditis remanei Sequencing Consortium"/>
            <person name="Wilson R.K."/>
        </authorList>
    </citation>
    <scope>NUCLEOTIDE SEQUENCE [LARGE SCALE GENOMIC DNA]</scope>
    <source>
        <strain evidence="3">PB4641</strain>
    </source>
</reference>
<feature type="transmembrane region" description="Helical" evidence="2">
    <location>
        <begin position="215"/>
        <end position="234"/>
    </location>
</feature>
<dbReference type="AlphaFoldDB" id="E3NQ85"/>
<accession>E3NQ85</accession>
<dbReference type="eggNOG" id="ENOG502TH5G">
    <property type="taxonomic scope" value="Eukaryota"/>
</dbReference>
<protein>
    <submittedName>
        <fullName evidence="3">Uncharacterized protein</fullName>
    </submittedName>
</protein>
<dbReference type="InParanoid" id="E3NQ85"/>
<feature type="compositionally biased region" description="Low complexity" evidence="1">
    <location>
        <begin position="178"/>
        <end position="195"/>
    </location>
</feature>
<evidence type="ECO:0000313" key="4">
    <source>
        <dbReference type="Proteomes" id="UP000008281"/>
    </source>
</evidence>
<name>E3NQ85_CAERE</name>
<dbReference type="Proteomes" id="UP000008281">
    <property type="component" value="Unassembled WGS sequence"/>
</dbReference>
<keyword evidence="2" id="KW-0812">Transmembrane</keyword>
<evidence type="ECO:0000256" key="1">
    <source>
        <dbReference type="SAM" id="MobiDB-lite"/>
    </source>
</evidence>
<feature type="transmembrane region" description="Helical" evidence="2">
    <location>
        <begin position="325"/>
        <end position="345"/>
    </location>
</feature>
<feature type="transmembrane region" description="Helical" evidence="2">
    <location>
        <begin position="285"/>
        <end position="305"/>
    </location>
</feature>
<dbReference type="OrthoDB" id="5804124at2759"/>
<organism evidence="4">
    <name type="scientific">Caenorhabditis remanei</name>
    <name type="common">Caenorhabditis vulgaris</name>
    <dbReference type="NCBI Taxonomy" id="31234"/>
    <lineage>
        <taxon>Eukaryota</taxon>
        <taxon>Metazoa</taxon>
        <taxon>Ecdysozoa</taxon>
        <taxon>Nematoda</taxon>
        <taxon>Chromadorea</taxon>
        <taxon>Rhabditida</taxon>
        <taxon>Rhabditina</taxon>
        <taxon>Rhabditomorpha</taxon>
        <taxon>Rhabditoidea</taxon>
        <taxon>Rhabditidae</taxon>
        <taxon>Peloderinae</taxon>
        <taxon>Caenorhabditis</taxon>
    </lineage>
</organism>
<dbReference type="EMBL" id="DS269490">
    <property type="protein sequence ID" value="EFO84349.1"/>
    <property type="molecule type" value="Genomic_DNA"/>
</dbReference>
<feature type="region of interest" description="Disordered" evidence="1">
    <location>
        <begin position="174"/>
        <end position="201"/>
    </location>
</feature>
<proteinExistence type="predicted"/>
<sequence>MTCRTLITSMDLMALIRAVSSIIKLVVLLRFRNLSISYFYQIILLTISKDFIHFFLVLNRTRIIFDIVTIFEGLSLIPPFIISELSSSKQQVVLSQASAGGSGSDSRKPSKVNVHVKDGGDASRRNTIDLQIGEGRSRKNTLVKVNGEVVSVTHSASSDDMSNSPRIPRNLSVRAKDQQGVQNNQEANEEGQNSGRRIDNTQSWPFFNPSTRFRLLKIIFVLMCLVDIMHWAYLLRDDTNENPNSWRFYKKFKSFDLYYLVARMFADIFTCVLGLGAAMWTRKPLLTLPCTTIQLLFLLIRAAVWSVRSYNRVLEKTHATNEDKLFVICEFALPAIWALLSFLIVHTTRRLRCYEQLHGYARPPIIVLTVKNDDNDESVQIEIA</sequence>